<sequence length="124" mass="14438">MATRRVIEPEKTPEEVASISATYRQFVADFGESDANQVLTAGSHWRERARLSDYFVDCLAVGIAYGCFTEFRDKHGFRRTVDEYVDWMKKYVDFDEYRADTYKGEELKESPLKIYKKTFAAHGL</sequence>
<name>A0A0K0N760_9CAUD</name>
<keyword evidence="2" id="KW-1185">Reference proteome</keyword>
<dbReference type="EMBL" id="KR063281">
    <property type="protein sequence ID" value="AKJ72588.1"/>
    <property type="molecule type" value="Genomic_DNA"/>
</dbReference>
<protein>
    <submittedName>
        <fullName evidence="1">Uncharacterized protein</fullName>
    </submittedName>
</protein>
<evidence type="ECO:0000313" key="1">
    <source>
        <dbReference type="EMBL" id="AKJ72588.1"/>
    </source>
</evidence>
<dbReference type="Proteomes" id="UP000221359">
    <property type="component" value="Segment"/>
</dbReference>
<evidence type="ECO:0000313" key="2">
    <source>
        <dbReference type="Proteomes" id="UP000221359"/>
    </source>
</evidence>
<gene>
    <name evidence="1" type="ORF">GMA2_50</name>
</gene>
<reference evidence="1 2" key="1">
    <citation type="journal article" date="2015" name="PLoS ONE">
        <title>Lysis to Kill: Evaluation of the Lytic Abilities, and Genomics of Nine Bacteriophages Infective for Gordonia spp. and Their Potential Use in Activated Sludge Foam Biocontrol.</title>
        <authorList>
            <person name="Dyson Z.A."/>
            <person name="Tucci J."/>
            <person name="Seviour R.J."/>
            <person name="Petrovski S."/>
        </authorList>
    </citation>
    <scope>NUCLEOTIDE SEQUENCE [LARGE SCALE GENOMIC DNA]</scope>
</reference>
<accession>A0A0K0N760</accession>
<organism evidence="1 2">
    <name type="scientific">Gordonia phage GMA2</name>
    <dbReference type="NCBI Taxonomy" id="1647283"/>
    <lineage>
        <taxon>Viruses</taxon>
        <taxon>Duplodnaviria</taxon>
        <taxon>Heunggongvirae</taxon>
        <taxon>Uroviricota</taxon>
        <taxon>Caudoviricetes</taxon>
        <taxon>Gimaduovirus</taxon>
        <taxon>Gimaduovirus GMA2</taxon>
    </lineage>
</organism>
<proteinExistence type="predicted"/>